<evidence type="ECO:0000256" key="4">
    <source>
        <dbReference type="ARBA" id="ARBA00022801"/>
    </source>
</evidence>
<keyword evidence="2 9" id="KW-0645">Protease</keyword>
<feature type="binding site" evidence="9">
    <location>
        <position position="130"/>
    </location>
    <ligand>
        <name>Zn(2+)</name>
        <dbReference type="ChEBI" id="CHEBI:29105"/>
        <note>catalytic</note>
    </ligand>
</feature>
<keyword evidence="6 9" id="KW-0224">Dipeptidase</keyword>
<evidence type="ECO:0000313" key="12">
    <source>
        <dbReference type="Proteomes" id="UP001291653"/>
    </source>
</evidence>
<dbReference type="EC" id="3.4.13.22" evidence="9 10"/>
<dbReference type="Proteomes" id="UP001291653">
    <property type="component" value="Unassembled WGS sequence"/>
</dbReference>
<comment type="caution">
    <text evidence="11">The sequence shown here is derived from an EMBL/GenBank/DDBJ whole genome shotgun (WGS) entry which is preliminary data.</text>
</comment>
<gene>
    <name evidence="11" type="ORF">SYYSPA8_28170</name>
</gene>
<dbReference type="CDD" id="cd14843">
    <property type="entry name" value="D-Ala-D-Ala_dipeptidase_like"/>
    <property type="match status" value="1"/>
</dbReference>
<evidence type="ECO:0000256" key="1">
    <source>
        <dbReference type="ARBA" id="ARBA00001362"/>
    </source>
</evidence>
<organism evidence="11 12">
    <name type="scientific">Streptomyces yaizuensis</name>
    <dbReference type="NCBI Taxonomy" id="2989713"/>
    <lineage>
        <taxon>Bacteria</taxon>
        <taxon>Bacillati</taxon>
        <taxon>Actinomycetota</taxon>
        <taxon>Actinomycetes</taxon>
        <taxon>Kitasatosporales</taxon>
        <taxon>Streptomycetaceae</taxon>
        <taxon>Streptomyces</taxon>
    </lineage>
</organism>
<keyword evidence="3 9" id="KW-0479">Metal-binding</keyword>
<keyword evidence="5 9" id="KW-0862">Zinc</keyword>
<evidence type="ECO:0000256" key="5">
    <source>
        <dbReference type="ARBA" id="ARBA00022833"/>
    </source>
</evidence>
<feature type="binding site" evidence="9">
    <location>
        <position position="123"/>
    </location>
    <ligand>
        <name>Zn(2+)</name>
        <dbReference type="ChEBI" id="CHEBI:29105"/>
        <note>catalytic</note>
    </ligand>
</feature>
<comment type="catalytic activity">
    <reaction evidence="1 9 10">
        <text>D-alanyl-D-alanine + H2O = 2 D-alanine</text>
        <dbReference type="Rhea" id="RHEA:20661"/>
        <dbReference type="ChEBI" id="CHEBI:15377"/>
        <dbReference type="ChEBI" id="CHEBI:57416"/>
        <dbReference type="ChEBI" id="CHEBI:57822"/>
        <dbReference type="EC" id="3.4.13.22"/>
    </reaction>
</comment>
<feature type="site" description="Transition state stabilizer" evidence="9">
    <location>
        <position position="79"/>
    </location>
</feature>
<evidence type="ECO:0000256" key="9">
    <source>
        <dbReference type="HAMAP-Rule" id="MF_01924"/>
    </source>
</evidence>
<dbReference type="InterPro" id="IPR009045">
    <property type="entry name" value="Zn_M74/Hedgehog-like"/>
</dbReference>
<keyword evidence="12" id="KW-1185">Reference proteome</keyword>
<evidence type="ECO:0000256" key="7">
    <source>
        <dbReference type="ARBA" id="ARBA00023049"/>
    </source>
</evidence>
<sequence length="243" mass="26339">MSEGGIVLMSDPQVAAVPVRECGEPLVDVRSASQLLIDQRRSDPAGAFAHLREGVAERLFAARRALPAGYQLLFVEGYRPLALQRTYFERYAGTLAAAQPEWSAERVREAASRFVSPPEIAPHSAGAAVDVTLADADGVELDMGTWVNANPEESEGLCYTDAEGLGEQARAHRGILGSALGLAGFVNYGTEFWHWSFGDRYWALATGTPAALYGPKEWSGVWPAGAERGRHAARVSTHFRFHV</sequence>
<dbReference type="PANTHER" id="PTHR43126:SF2">
    <property type="entry name" value="D-ALANYL-D-ALANINE DIPEPTIDASE"/>
    <property type="match status" value="1"/>
</dbReference>
<dbReference type="Gene3D" id="3.30.1380.10">
    <property type="match status" value="1"/>
</dbReference>
<reference evidence="11 12" key="1">
    <citation type="submission" date="2022-10" db="EMBL/GenBank/DDBJ databases">
        <title>Draft genome sequence of Streptomyces sp. YSPA8.</title>
        <authorList>
            <person name="Moriuchi R."/>
            <person name="Dohra H."/>
            <person name="Yamamura H."/>
            <person name="Kodani S."/>
        </authorList>
    </citation>
    <scope>NUCLEOTIDE SEQUENCE [LARGE SCALE GENOMIC DNA]</scope>
    <source>
        <strain evidence="11 12">YSPA8</strain>
    </source>
</reference>
<evidence type="ECO:0000256" key="2">
    <source>
        <dbReference type="ARBA" id="ARBA00022670"/>
    </source>
</evidence>
<feature type="active site" description="Proton donor/acceptor" evidence="9">
    <location>
        <position position="191"/>
    </location>
</feature>
<keyword evidence="4 9" id="KW-0378">Hydrolase</keyword>
<keyword evidence="8 10" id="KW-0961">Cell wall biogenesis/degradation</keyword>
<dbReference type="EMBL" id="BSBI01000013">
    <property type="protein sequence ID" value="GLF98253.1"/>
    <property type="molecule type" value="Genomic_DNA"/>
</dbReference>
<name>A0ABQ5P6N5_9ACTN</name>
<dbReference type="HAMAP" id="MF_01924">
    <property type="entry name" value="A_A_dipeptidase"/>
    <property type="match status" value="1"/>
</dbReference>
<proteinExistence type="inferred from homology"/>
<dbReference type="PANTHER" id="PTHR43126">
    <property type="entry name" value="D-ALANYL-D-ALANINE DIPEPTIDASE"/>
    <property type="match status" value="1"/>
</dbReference>
<comment type="similarity">
    <text evidence="9 10">Belongs to the peptidase M15D family.</text>
</comment>
<accession>A0ABQ5P6N5</accession>
<dbReference type="InterPro" id="IPR000755">
    <property type="entry name" value="A_A_dipeptidase"/>
</dbReference>
<keyword evidence="7 9" id="KW-0482">Metalloprotease</keyword>
<evidence type="ECO:0000256" key="3">
    <source>
        <dbReference type="ARBA" id="ARBA00022723"/>
    </source>
</evidence>
<dbReference type="SUPFAM" id="SSF55166">
    <property type="entry name" value="Hedgehog/DD-peptidase"/>
    <property type="match status" value="1"/>
</dbReference>
<evidence type="ECO:0000256" key="10">
    <source>
        <dbReference type="PIRNR" id="PIRNR026671"/>
    </source>
</evidence>
<evidence type="ECO:0000256" key="6">
    <source>
        <dbReference type="ARBA" id="ARBA00022997"/>
    </source>
</evidence>
<protein>
    <recommendedName>
        <fullName evidence="9 10">D-alanyl-D-alanine dipeptidase</fullName>
        <shortName evidence="9 10">D-Ala-D-Ala dipeptidase</shortName>
        <ecNumber evidence="9 10">3.4.13.22</ecNumber>
    </recommendedName>
</protein>
<comment type="cofactor">
    <cofactor evidence="9">
        <name>Zn(2+)</name>
        <dbReference type="ChEBI" id="CHEBI:29105"/>
    </cofactor>
    <text evidence="9">Binds 1 zinc ion per subunit.</text>
</comment>
<dbReference type="RefSeq" id="WP_323450236.1">
    <property type="nucleotide sequence ID" value="NZ_BSBI01000013.1"/>
</dbReference>
<dbReference type="PIRSF" id="PIRSF026671">
    <property type="entry name" value="AA_dipeptidase"/>
    <property type="match status" value="1"/>
</dbReference>
<evidence type="ECO:0000256" key="8">
    <source>
        <dbReference type="ARBA" id="ARBA00023316"/>
    </source>
</evidence>
<feature type="binding site" evidence="9">
    <location>
        <position position="194"/>
    </location>
    <ligand>
        <name>Zn(2+)</name>
        <dbReference type="ChEBI" id="CHEBI:29105"/>
        <note>catalytic</note>
    </ligand>
</feature>
<evidence type="ECO:0000313" key="11">
    <source>
        <dbReference type="EMBL" id="GLF98253.1"/>
    </source>
</evidence>
<comment type="function">
    <text evidence="9 10">Catalyzes hydrolysis of the D-alanyl-D-alanine dipeptide.</text>
</comment>
<dbReference type="Pfam" id="PF01427">
    <property type="entry name" value="Peptidase_M15"/>
    <property type="match status" value="1"/>
</dbReference>